<dbReference type="AlphaFoldDB" id="A0AAW9QR32"/>
<protein>
    <recommendedName>
        <fullName evidence="3">Response regulator</fullName>
    </recommendedName>
</protein>
<accession>A0AAW9QR32</accession>
<dbReference type="EMBL" id="JBAFSM010000002">
    <property type="protein sequence ID" value="MEG3435918.1"/>
    <property type="molecule type" value="Genomic_DNA"/>
</dbReference>
<sequence>IGSHTVATVPHLSEKGCSSVKNELKQVPDRLNELARNSSIKVFSLSETMLERQVSIGASDIFLEPFDLAILAAILVKAEEL</sequence>
<keyword evidence="2" id="KW-1185">Reference proteome</keyword>
<evidence type="ECO:0000313" key="2">
    <source>
        <dbReference type="Proteomes" id="UP001328733"/>
    </source>
</evidence>
<dbReference type="RefSeq" id="WP_332863365.1">
    <property type="nucleotide sequence ID" value="NZ_JBAFSM010000002.1"/>
</dbReference>
<reference evidence="1 2" key="1">
    <citation type="submission" date="2024-01" db="EMBL/GenBank/DDBJ databases">
        <title>Genomic insights into the taxonomy and metabolism of the cyanobacterium Pannus brasiliensis CCIBt3594.</title>
        <authorList>
            <person name="Machado M."/>
            <person name="Botero N.B."/>
            <person name="Andreote A.P.D."/>
            <person name="Feitosa A.M.T."/>
            <person name="Popin R."/>
            <person name="Sivonen K."/>
            <person name="Fiore M.F."/>
        </authorList>
    </citation>
    <scope>NUCLEOTIDE SEQUENCE [LARGE SCALE GENOMIC DNA]</scope>
    <source>
        <strain evidence="1 2">CCIBt3594</strain>
    </source>
</reference>
<proteinExistence type="predicted"/>
<dbReference type="Proteomes" id="UP001328733">
    <property type="component" value="Unassembled WGS sequence"/>
</dbReference>
<name>A0AAW9QR32_9CHRO</name>
<evidence type="ECO:0008006" key="3">
    <source>
        <dbReference type="Google" id="ProtNLM"/>
    </source>
</evidence>
<gene>
    <name evidence="1" type="ORF">V0288_02200</name>
</gene>
<organism evidence="1 2">
    <name type="scientific">Pannus brasiliensis CCIBt3594</name>
    <dbReference type="NCBI Taxonomy" id="1427578"/>
    <lineage>
        <taxon>Bacteria</taxon>
        <taxon>Bacillati</taxon>
        <taxon>Cyanobacteriota</taxon>
        <taxon>Cyanophyceae</taxon>
        <taxon>Oscillatoriophycideae</taxon>
        <taxon>Chroococcales</taxon>
        <taxon>Microcystaceae</taxon>
        <taxon>Pannus</taxon>
    </lineage>
</organism>
<evidence type="ECO:0000313" key="1">
    <source>
        <dbReference type="EMBL" id="MEG3435918.1"/>
    </source>
</evidence>
<feature type="non-terminal residue" evidence="1">
    <location>
        <position position="1"/>
    </location>
</feature>
<comment type="caution">
    <text evidence="1">The sequence shown here is derived from an EMBL/GenBank/DDBJ whole genome shotgun (WGS) entry which is preliminary data.</text>
</comment>